<gene>
    <name evidence="2" type="ORF">GDO81_021903</name>
</gene>
<organism evidence="2 3">
    <name type="scientific">Engystomops pustulosus</name>
    <name type="common">Tungara frog</name>
    <name type="synonym">Physalaemus pustulosus</name>
    <dbReference type="NCBI Taxonomy" id="76066"/>
    <lineage>
        <taxon>Eukaryota</taxon>
        <taxon>Metazoa</taxon>
        <taxon>Chordata</taxon>
        <taxon>Craniata</taxon>
        <taxon>Vertebrata</taxon>
        <taxon>Euteleostomi</taxon>
        <taxon>Amphibia</taxon>
        <taxon>Batrachia</taxon>
        <taxon>Anura</taxon>
        <taxon>Neobatrachia</taxon>
        <taxon>Hyloidea</taxon>
        <taxon>Leptodactylidae</taxon>
        <taxon>Leiuperinae</taxon>
        <taxon>Engystomops</taxon>
    </lineage>
</organism>
<evidence type="ECO:0000313" key="3">
    <source>
        <dbReference type="Proteomes" id="UP000824782"/>
    </source>
</evidence>
<evidence type="ECO:0000313" key="2">
    <source>
        <dbReference type="EMBL" id="KAG8551030.1"/>
    </source>
</evidence>
<sequence length="108" mass="12205">MRKLMIIIVITSLIIERPKNMSSIISRCLIVKYIFLSEPIYIVAPAISLSCTTIYYSVSFIILVFLYCCSLYCLCILDFDITPQMALISAVKCSGILVQNILHFAGWV</sequence>
<name>A0AAV6ZUK4_ENGPU</name>
<dbReference type="Proteomes" id="UP000824782">
    <property type="component" value="Unassembled WGS sequence"/>
</dbReference>
<accession>A0AAV6ZUK4</accession>
<comment type="caution">
    <text evidence="2">The sequence shown here is derived from an EMBL/GenBank/DDBJ whole genome shotgun (WGS) entry which is preliminary data.</text>
</comment>
<keyword evidence="1" id="KW-1133">Transmembrane helix</keyword>
<feature type="transmembrane region" description="Helical" evidence="1">
    <location>
        <begin position="29"/>
        <end position="48"/>
    </location>
</feature>
<protein>
    <submittedName>
        <fullName evidence="2">Uncharacterized protein</fullName>
    </submittedName>
</protein>
<keyword evidence="3" id="KW-1185">Reference proteome</keyword>
<evidence type="ECO:0000256" key="1">
    <source>
        <dbReference type="SAM" id="Phobius"/>
    </source>
</evidence>
<reference evidence="2" key="1">
    <citation type="thesis" date="2020" institute="ProQuest LLC" country="789 East Eisenhower Parkway, Ann Arbor, MI, USA">
        <title>Comparative Genomics and Chromosome Evolution.</title>
        <authorList>
            <person name="Mudd A.B."/>
        </authorList>
    </citation>
    <scope>NUCLEOTIDE SEQUENCE</scope>
    <source>
        <strain evidence="2">237g6f4</strain>
        <tissue evidence="2">Blood</tissue>
    </source>
</reference>
<proteinExistence type="predicted"/>
<keyword evidence="1" id="KW-0472">Membrane</keyword>
<dbReference type="AlphaFoldDB" id="A0AAV6ZUK4"/>
<dbReference type="EMBL" id="WNYA01000013">
    <property type="protein sequence ID" value="KAG8551030.1"/>
    <property type="molecule type" value="Genomic_DNA"/>
</dbReference>
<feature type="transmembrane region" description="Helical" evidence="1">
    <location>
        <begin position="54"/>
        <end position="77"/>
    </location>
</feature>
<keyword evidence="1" id="KW-0812">Transmembrane</keyword>